<feature type="compositionally biased region" description="Basic and acidic residues" evidence="1">
    <location>
        <begin position="312"/>
        <end position="335"/>
    </location>
</feature>
<feature type="compositionally biased region" description="Polar residues" evidence="1">
    <location>
        <begin position="339"/>
        <end position="348"/>
    </location>
</feature>
<dbReference type="OrthoDB" id="5842388at2759"/>
<feature type="non-terminal residue" evidence="2">
    <location>
        <position position="1"/>
    </location>
</feature>
<keyword evidence="3" id="KW-1185">Reference proteome</keyword>
<dbReference type="EMBL" id="UYYB01019157">
    <property type="protein sequence ID" value="VDM71174.1"/>
    <property type="molecule type" value="Genomic_DNA"/>
</dbReference>
<dbReference type="AlphaFoldDB" id="A0A3P7IZP6"/>
<organism evidence="2 3">
    <name type="scientific">Strongylus vulgaris</name>
    <name type="common">Blood worm</name>
    <dbReference type="NCBI Taxonomy" id="40348"/>
    <lineage>
        <taxon>Eukaryota</taxon>
        <taxon>Metazoa</taxon>
        <taxon>Ecdysozoa</taxon>
        <taxon>Nematoda</taxon>
        <taxon>Chromadorea</taxon>
        <taxon>Rhabditida</taxon>
        <taxon>Rhabditina</taxon>
        <taxon>Rhabditomorpha</taxon>
        <taxon>Strongyloidea</taxon>
        <taxon>Strongylidae</taxon>
        <taxon>Strongylus</taxon>
    </lineage>
</organism>
<feature type="region of interest" description="Disordered" evidence="1">
    <location>
        <begin position="309"/>
        <end position="348"/>
    </location>
</feature>
<evidence type="ECO:0000256" key="1">
    <source>
        <dbReference type="SAM" id="MobiDB-lite"/>
    </source>
</evidence>
<name>A0A3P7IZP6_STRVU</name>
<feature type="compositionally biased region" description="Basic and acidic residues" evidence="1">
    <location>
        <begin position="83"/>
        <end position="105"/>
    </location>
</feature>
<accession>A0A3P7IZP6</accession>
<feature type="region of interest" description="Disordered" evidence="1">
    <location>
        <begin position="1"/>
        <end position="140"/>
    </location>
</feature>
<protein>
    <submittedName>
        <fullName evidence="2">Uncharacterized protein</fullName>
    </submittedName>
</protein>
<sequence length="446" mass="49265">ARQSELKPAPLRDHAQAYHSGQSWNDDDVARGVLHLKASPEREKPASPLTKEEARRKQLTARVPQAGGGDHQSPGHLGLRPAELVERDPTHHTENTLLTRTHENGDSSTVPASDRSKSQEGVLHLRASPEKKPSFMSAEEEARIARLISRVPPARKENYRAFGSPRKLELQPTSLEERERGSVKSHEKQYVDTSVPSEDHRSTYASRRADALGEDGEHTSRTTSSSTTFWRRTITTTSGGSNIVEPYSTERKDQSGAEDLTFNRNRIIAESTHPAGSYSADIKDRPLESTVASDRDRAVPGASHIVESFTTRSKEQSPARDVASDRDSALRDDSYHLGSYTNGTKNQYVETDVPSESDLLVASSSSKTGRSQGRMMSGEEFVEVRVDRRAEIQLEPAFCLTGAGLGAVSENEDGLFFSVTPPPMPSSDRSFFSRLFKVRSLIYAHN</sequence>
<feature type="compositionally biased region" description="Basic and acidic residues" evidence="1">
    <location>
        <begin position="197"/>
        <end position="220"/>
    </location>
</feature>
<evidence type="ECO:0000313" key="2">
    <source>
        <dbReference type="EMBL" id="VDM71174.1"/>
    </source>
</evidence>
<dbReference type="Proteomes" id="UP000270094">
    <property type="component" value="Unassembled WGS sequence"/>
</dbReference>
<feature type="compositionally biased region" description="Basic and acidic residues" evidence="1">
    <location>
        <begin position="175"/>
        <end position="190"/>
    </location>
</feature>
<feature type="compositionally biased region" description="Basic and acidic residues" evidence="1">
    <location>
        <begin position="38"/>
        <end position="56"/>
    </location>
</feature>
<feature type="region of interest" description="Disordered" evidence="1">
    <location>
        <begin position="158"/>
        <end position="227"/>
    </location>
</feature>
<proteinExistence type="predicted"/>
<gene>
    <name evidence="2" type="ORF">SVUK_LOCUS6172</name>
</gene>
<reference evidence="2 3" key="1">
    <citation type="submission" date="2018-11" db="EMBL/GenBank/DDBJ databases">
        <authorList>
            <consortium name="Pathogen Informatics"/>
        </authorList>
    </citation>
    <scope>NUCLEOTIDE SEQUENCE [LARGE SCALE GENOMIC DNA]</scope>
</reference>
<evidence type="ECO:0000313" key="3">
    <source>
        <dbReference type="Proteomes" id="UP000270094"/>
    </source>
</evidence>